<gene>
    <name evidence="2" type="ORF">A9C11_16465</name>
</gene>
<dbReference type="EMBL" id="CP015878">
    <property type="protein sequence ID" value="ANI15469.1"/>
    <property type="molecule type" value="Genomic_DNA"/>
</dbReference>
<feature type="transmembrane region" description="Helical" evidence="1">
    <location>
        <begin position="440"/>
        <end position="463"/>
    </location>
</feature>
<evidence type="ECO:0000313" key="2">
    <source>
        <dbReference type="EMBL" id="ANI15469.1"/>
    </source>
</evidence>
<feature type="transmembrane region" description="Helical" evidence="1">
    <location>
        <begin position="197"/>
        <end position="218"/>
    </location>
</feature>
<sequence length="474" mass="50675">MNAKLQLQESRSARFAMACSAWAERWFPDSWVFATLAVLIVAVATLAMGAAPGDTAKAFGDGFWSLIPFTMQMAFVVIGGYVVASSGPASRLIALLARVPKNGRSAVAWVAVVSMLASLLNWGLSLVFGGLLVRALARRTDLKMDYRAAGAAAYLGLGAVWALGLSSSAAQLQANPGSLPPSILAITGVIPFTETIFLWQSGLMLLVLVVVSVVIAYMTAPGDSSARDADACGVDVSFTPPKMSKPSRPGEWLEHSPLLILLLVALAAGWLFHEFATKPAILAISGLNTYNLLFLMVGALLHWRPRNFLDAVARAVPTTTGVLIQFPLYGSIAAIMTTVKGTDGATVAHHISTFFVQIASHDTYALLMGVYSAVLGFFIPSGGGKWIIEAPYVMQVATELKYHLGWAVQIYNAAEALPNLINPFYMLPLLGVLGLKARDLIGFSFVQLLVHVPLVLFLLWALGTTLQYLPPVMP</sequence>
<evidence type="ECO:0000313" key="3">
    <source>
        <dbReference type="Proteomes" id="UP000077748"/>
    </source>
</evidence>
<feature type="transmembrane region" description="Helical" evidence="1">
    <location>
        <begin position="279"/>
        <end position="301"/>
    </location>
</feature>
<dbReference type="RefSeq" id="WP_064583276.1">
    <property type="nucleotide sequence ID" value="NZ_CP015878.1"/>
</dbReference>
<dbReference type="Pfam" id="PF02667">
    <property type="entry name" value="SCFA_trans"/>
    <property type="match status" value="1"/>
</dbReference>
<dbReference type="AlphaFoldDB" id="A0A1A9KDB2"/>
<dbReference type="PANTHER" id="PTHR41983">
    <property type="entry name" value="SHORT-CHAIN FATTY ACID TRANSPORTER-RELATED"/>
    <property type="match status" value="1"/>
</dbReference>
<feature type="transmembrane region" description="Helical" evidence="1">
    <location>
        <begin position="63"/>
        <end position="86"/>
    </location>
</feature>
<evidence type="ECO:0000256" key="1">
    <source>
        <dbReference type="SAM" id="Phobius"/>
    </source>
</evidence>
<dbReference type="InterPro" id="IPR006160">
    <property type="entry name" value="SCFA_transpt_AtoE"/>
</dbReference>
<proteinExistence type="predicted"/>
<organism evidence="2 3">
    <name type="scientific">Pseudomonas citronellolis</name>
    <dbReference type="NCBI Taxonomy" id="53408"/>
    <lineage>
        <taxon>Bacteria</taxon>
        <taxon>Pseudomonadati</taxon>
        <taxon>Pseudomonadota</taxon>
        <taxon>Gammaproteobacteria</taxon>
        <taxon>Pseudomonadales</taxon>
        <taxon>Pseudomonadaceae</taxon>
        <taxon>Pseudomonas</taxon>
    </lineage>
</organism>
<dbReference type="PANTHER" id="PTHR41983:SF2">
    <property type="entry name" value="SHORT-CHAIN FATTY ACID TRANSPORTER-RELATED"/>
    <property type="match status" value="1"/>
</dbReference>
<dbReference type="GO" id="GO:0005886">
    <property type="term" value="C:plasma membrane"/>
    <property type="evidence" value="ECO:0007669"/>
    <property type="project" value="TreeGrafter"/>
</dbReference>
<feature type="transmembrane region" description="Helical" evidence="1">
    <location>
        <begin position="148"/>
        <end position="170"/>
    </location>
</feature>
<keyword evidence="1" id="KW-0472">Membrane</keyword>
<feature type="transmembrane region" description="Helical" evidence="1">
    <location>
        <begin position="252"/>
        <end position="273"/>
    </location>
</feature>
<feature type="transmembrane region" description="Helical" evidence="1">
    <location>
        <begin position="106"/>
        <end position="136"/>
    </location>
</feature>
<accession>A0A1A9KDB2</accession>
<name>A0A1A9KDB2_9PSED</name>
<protein>
    <submittedName>
        <fullName evidence="2">Short chain fatty acid transporter</fullName>
    </submittedName>
</protein>
<reference evidence="2 3" key="1">
    <citation type="submission" date="2016-05" db="EMBL/GenBank/DDBJ databases">
        <title>Genome Sequence of Pseudomonas citronellolis Strain SJTE-3, an Estrogens and Persistent Organic Pollutants degradation strain.</title>
        <authorList>
            <person name="Liang R."/>
        </authorList>
    </citation>
    <scope>NUCLEOTIDE SEQUENCE [LARGE SCALE GENOMIC DNA]</scope>
    <source>
        <strain evidence="2 3">SJTE-3</strain>
    </source>
</reference>
<keyword evidence="1" id="KW-1133">Transmembrane helix</keyword>
<feature type="transmembrane region" description="Helical" evidence="1">
    <location>
        <begin position="31"/>
        <end position="51"/>
    </location>
</feature>
<keyword evidence="1" id="KW-0812">Transmembrane</keyword>
<dbReference type="Proteomes" id="UP000077748">
    <property type="component" value="Chromosome"/>
</dbReference>